<proteinExistence type="predicted"/>
<dbReference type="EMBL" id="LRPC01000012">
    <property type="protein sequence ID" value="KYG76082.1"/>
    <property type="molecule type" value="Genomic_DNA"/>
</dbReference>
<dbReference type="RefSeq" id="WP_084375654.1">
    <property type="nucleotide sequence ID" value="NZ_CP139724.1"/>
</dbReference>
<feature type="chain" id="PRO_5007574516" description="Cell envelope biogenesis protein LolA" evidence="2">
    <location>
        <begin position="20"/>
        <end position="212"/>
    </location>
</feature>
<name>A0A150XBN3_9BACT</name>
<dbReference type="AlphaFoldDB" id="A0A150XBN3"/>
<evidence type="ECO:0000313" key="4">
    <source>
        <dbReference type="Proteomes" id="UP000075606"/>
    </source>
</evidence>
<reference evidence="3 4" key="1">
    <citation type="submission" date="2016-01" db="EMBL/GenBank/DDBJ databases">
        <title>Genome sequencing of Roseivirga spongicola UST030701-084.</title>
        <authorList>
            <person name="Selvaratnam C."/>
            <person name="Thevarajoo S."/>
            <person name="Goh K.M."/>
            <person name="Ee R."/>
            <person name="Chan K.-G."/>
            <person name="Chong C.S."/>
        </authorList>
    </citation>
    <scope>NUCLEOTIDE SEQUENCE [LARGE SCALE GENOMIC DNA]</scope>
    <source>
        <strain evidence="3 4">UST030701-084</strain>
    </source>
</reference>
<evidence type="ECO:0000313" key="3">
    <source>
        <dbReference type="EMBL" id="KYG76082.1"/>
    </source>
</evidence>
<dbReference type="STRING" id="333140.AWW68_09700"/>
<dbReference type="SUPFAM" id="SSF89392">
    <property type="entry name" value="Prokaryotic lipoproteins and lipoprotein localization factors"/>
    <property type="match status" value="1"/>
</dbReference>
<dbReference type="PANTHER" id="PTHR35869:SF1">
    <property type="entry name" value="OUTER-MEMBRANE LIPOPROTEIN CARRIER PROTEIN"/>
    <property type="match status" value="1"/>
</dbReference>
<accession>A0A150XBN3</accession>
<dbReference type="InterPro" id="IPR004564">
    <property type="entry name" value="OM_lipoprot_carrier_LolA-like"/>
</dbReference>
<dbReference type="Proteomes" id="UP000075606">
    <property type="component" value="Unassembled WGS sequence"/>
</dbReference>
<dbReference type="CDD" id="cd16325">
    <property type="entry name" value="LolA"/>
    <property type="match status" value="1"/>
</dbReference>
<evidence type="ECO:0008006" key="5">
    <source>
        <dbReference type="Google" id="ProtNLM"/>
    </source>
</evidence>
<keyword evidence="4" id="KW-1185">Reference proteome</keyword>
<evidence type="ECO:0000256" key="1">
    <source>
        <dbReference type="ARBA" id="ARBA00022729"/>
    </source>
</evidence>
<organism evidence="3 4">
    <name type="scientific">Roseivirga spongicola</name>
    <dbReference type="NCBI Taxonomy" id="333140"/>
    <lineage>
        <taxon>Bacteria</taxon>
        <taxon>Pseudomonadati</taxon>
        <taxon>Bacteroidota</taxon>
        <taxon>Cytophagia</taxon>
        <taxon>Cytophagales</taxon>
        <taxon>Roseivirgaceae</taxon>
        <taxon>Roseivirga</taxon>
    </lineage>
</organism>
<sequence>MKRILIVMFWMAASLVAVGQEQNPKAILDKMSSVYKAMPGYEIGFVQKILSESEVVDRLTGEASVSKDKFLIKFQAQHIYCNGTVLWTYLVESQELTITNFEPDEAVINPSNVYDIYKEGFTYAYKRQDNIKGELVHVVELTSTDDDSDFTNVIMYIGQKDSYLKAWDLIDYAGAKTAFEVSSFKPNVTFPPGFFEFDEEKNPVQYKEDLRN</sequence>
<comment type="caution">
    <text evidence="3">The sequence shown here is derived from an EMBL/GenBank/DDBJ whole genome shotgun (WGS) entry which is preliminary data.</text>
</comment>
<evidence type="ECO:0000256" key="2">
    <source>
        <dbReference type="SAM" id="SignalP"/>
    </source>
</evidence>
<dbReference type="InterPro" id="IPR029046">
    <property type="entry name" value="LolA/LolB/LppX"/>
</dbReference>
<feature type="signal peptide" evidence="2">
    <location>
        <begin position="1"/>
        <end position="19"/>
    </location>
</feature>
<dbReference type="OrthoDB" id="9810685at2"/>
<gene>
    <name evidence="3" type="ORF">AWW68_09700</name>
</gene>
<dbReference type="PANTHER" id="PTHR35869">
    <property type="entry name" value="OUTER-MEMBRANE LIPOPROTEIN CARRIER PROTEIN"/>
    <property type="match status" value="1"/>
</dbReference>
<protein>
    <recommendedName>
        <fullName evidence="5">Cell envelope biogenesis protein LolA</fullName>
    </recommendedName>
</protein>
<dbReference type="Gene3D" id="2.50.20.10">
    <property type="entry name" value="Lipoprotein localisation LolA/LolB/LppX"/>
    <property type="match status" value="1"/>
</dbReference>
<keyword evidence="1 2" id="KW-0732">Signal</keyword>
<dbReference type="Pfam" id="PF03548">
    <property type="entry name" value="LolA"/>
    <property type="match status" value="1"/>
</dbReference>